<dbReference type="RefSeq" id="WP_067037120.1">
    <property type="nucleotide sequence ID" value="NZ_FLRA01000019.1"/>
</dbReference>
<reference evidence="10 11" key="2">
    <citation type="submission" date="2016-06" db="EMBL/GenBank/DDBJ databases">
        <authorList>
            <person name="Rodrigo-Torres L."/>
            <person name="Arahal D.R."/>
        </authorList>
    </citation>
    <scope>NUCLEOTIDE SEQUENCE [LARGE SCALE GENOMIC DNA]</scope>
    <source>
        <strain evidence="10 11">CECT 5116</strain>
    </source>
</reference>
<evidence type="ECO:0000256" key="7">
    <source>
        <dbReference type="RuleBase" id="RU365041"/>
    </source>
</evidence>
<feature type="transmembrane region" description="Helical" evidence="7">
    <location>
        <begin position="93"/>
        <end position="112"/>
    </location>
</feature>
<feature type="domain" description="MgtC/SapB/SrpB/YhiD N-terminal" evidence="8">
    <location>
        <begin position="17"/>
        <end position="137"/>
    </location>
</feature>
<feature type="transmembrane region" description="Helical" evidence="7">
    <location>
        <begin position="118"/>
        <end position="136"/>
    </location>
</feature>
<evidence type="ECO:0000256" key="1">
    <source>
        <dbReference type="ARBA" id="ARBA00004651"/>
    </source>
</evidence>
<evidence type="ECO:0000313" key="12">
    <source>
        <dbReference type="Proteomes" id="UP000092871"/>
    </source>
</evidence>
<evidence type="ECO:0000313" key="11">
    <source>
        <dbReference type="Proteomes" id="UP000092840"/>
    </source>
</evidence>
<dbReference type="Proteomes" id="UP000092840">
    <property type="component" value="Unassembled WGS sequence"/>
</dbReference>
<keyword evidence="6 7" id="KW-0472">Membrane</keyword>
<gene>
    <name evidence="9" type="ORF">MGA5115_02533</name>
    <name evidence="10" type="ORF">MGA5116_00397</name>
</gene>
<keyword evidence="3" id="KW-1003">Cell membrane</keyword>
<evidence type="ECO:0000256" key="3">
    <source>
        <dbReference type="ARBA" id="ARBA00022475"/>
    </source>
</evidence>
<evidence type="ECO:0000313" key="10">
    <source>
        <dbReference type="EMBL" id="SBT19814.1"/>
    </source>
</evidence>
<dbReference type="EMBL" id="FLRB01000003">
    <property type="protein sequence ID" value="SBT19814.1"/>
    <property type="molecule type" value="Genomic_DNA"/>
</dbReference>
<dbReference type="OrthoDB" id="9811198at2"/>
<evidence type="ECO:0000256" key="4">
    <source>
        <dbReference type="ARBA" id="ARBA00022692"/>
    </source>
</evidence>
<dbReference type="InterPro" id="IPR049177">
    <property type="entry name" value="MgtC_SapB_SrpB_YhiD_N"/>
</dbReference>
<feature type="transmembrane region" description="Helical" evidence="7">
    <location>
        <begin position="39"/>
        <end position="57"/>
    </location>
</feature>
<dbReference type="PANTHER" id="PTHR33778:SF1">
    <property type="entry name" value="MAGNESIUM TRANSPORTER YHID-RELATED"/>
    <property type="match status" value="1"/>
</dbReference>
<organism evidence="9 12">
    <name type="scientific">Marinomonas gallaica</name>
    <dbReference type="NCBI Taxonomy" id="1806667"/>
    <lineage>
        <taxon>Bacteria</taxon>
        <taxon>Pseudomonadati</taxon>
        <taxon>Pseudomonadota</taxon>
        <taxon>Gammaproteobacteria</taxon>
        <taxon>Oceanospirillales</taxon>
        <taxon>Oceanospirillaceae</taxon>
        <taxon>Marinomonas</taxon>
    </lineage>
</organism>
<dbReference type="PRINTS" id="PR01837">
    <property type="entry name" value="MGTCSAPBPROT"/>
</dbReference>
<dbReference type="EMBL" id="FLRA01000019">
    <property type="protein sequence ID" value="SBT18402.1"/>
    <property type="molecule type" value="Genomic_DNA"/>
</dbReference>
<sequence>MLDLDFGLILHHLTQMGVAFLLSLPIAFNRELHDRGAGLRTFPLVTIASCSFMLVGMSVYEGSDAEARVMYAVITGMGFIGGGAIFKSGDSVSGTATAAGIWNTGAIGVSVAYSRYEIAILLSVIGFLIFQFSGALKKRDDATNNS</sequence>
<protein>
    <recommendedName>
        <fullName evidence="7">Protein MgtC</fullName>
    </recommendedName>
</protein>
<dbReference type="Pfam" id="PF02308">
    <property type="entry name" value="MgtC"/>
    <property type="match status" value="1"/>
</dbReference>
<keyword evidence="11" id="KW-1185">Reference proteome</keyword>
<feature type="transmembrane region" description="Helical" evidence="7">
    <location>
        <begin position="69"/>
        <end position="86"/>
    </location>
</feature>
<evidence type="ECO:0000256" key="2">
    <source>
        <dbReference type="ARBA" id="ARBA00009298"/>
    </source>
</evidence>
<reference evidence="9 12" key="1">
    <citation type="submission" date="2016-06" db="EMBL/GenBank/DDBJ databases">
        <authorList>
            <person name="Kjaerup R.B."/>
            <person name="Dalgaard T.S."/>
            <person name="Juul-Madsen H.R."/>
        </authorList>
    </citation>
    <scope>NUCLEOTIDE SEQUENCE [LARGE SCALE GENOMIC DNA]</scope>
    <source>
        <strain evidence="9 12">CECT 5115</strain>
    </source>
</reference>
<comment type="subcellular location">
    <subcellularLocation>
        <location evidence="7">Cell inner membrane</location>
        <topology evidence="7">Multi-pass membrane protein</topology>
    </subcellularLocation>
    <subcellularLocation>
        <location evidence="1">Cell membrane</location>
        <topology evidence="1">Multi-pass membrane protein</topology>
    </subcellularLocation>
</comment>
<proteinExistence type="inferred from homology"/>
<keyword evidence="4 7" id="KW-0812">Transmembrane</keyword>
<evidence type="ECO:0000259" key="8">
    <source>
        <dbReference type="Pfam" id="PF02308"/>
    </source>
</evidence>
<evidence type="ECO:0000313" key="9">
    <source>
        <dbReference type="EMBL" id="SBT18402.1"/>
    </source>
</evidence>
<dbReference type="AlphaFoldDB" id="A0A1C3JTC0"/>
<evidence type="ECO:0000256" key="5">
    <source>
        <dbReference type="ARBA" id="ARBA00022989"/>
    </source>
</evidence>
<dbReference type="Proteomes" id="UP000092871">
    <property type="component" value="Unassembled WGS sequence"/>
</dbReference>
<evidence type="ECO:0000256" key="6">
    <source>
        <dbReference type="ARBA" id="ARBA00023136"/>
    </source>
</evidence>
<keyword evidence="7" id="KW-0997">Cell inner membrane</keyword>
<dbReference type="InterPro" id="IPR003416">
    <property type="entry name" value="MgtC/SapB/SrpB/YhiD_fam"/>
</dbReference>
<dbReference type="GO" id="GO:0005886">
    <property type="term" value="C:plasma membrane"/>
    <property type="evidence" value="ECO:0007669"/>
    <property type="project" value="UniProtKB-SubCell"/>
</dbReference>
<comment type="similarity">
    <text evidence="2 7">Belongs to the MgtC/SapB family.</text>
</comment>
<name>A0A1C3JTC0_9GAMM</name>
<accession>A0A1C3JTC0</accession>
<keyword evidence="5 7" id="KW-1133">Transmembrane helix</keyword>
<dbReference type="PANTHER" id="PTHR33778">
    <property type="entry name" value="PROTEIN MGTC"/>
    <property type="match status" value="1"/>
</dbReference>
<feature type="transmembrane region" description="Helical" evidence="7">
    <location>
        <begin position="6"/>
        <end position="27"/>
    </location>
</feature>